<dbReference type="AlphaFoldDB" id="A0AAF0AVV6"/>
<proteinExistence type="predicted"/>
<evidence type="ECO:0000256" key="1">
    <source>
        <dbReference type="SAM" id="MobiDB-lite"/>
    </source>
</evidence>
<evidence type="ECO:0000313" key="2">
    <source>
        <dbReference type="EMBL" id="WBW72334.1"/>
    </source>
</evidence>
<dbReference type="RefSeq" id="XP_056036577.1">
    <property type="nucleotide sequence ID" value="XM_056179387.1"/>
</dbReference>
<dbReference type="GeneID" id="80874076"/>
<organism evidence="2 3">
    <name type="scientific">Schizosaccharomyces osmophilus</name>
    <dbReference type="NCBI Taxonomy" id="2545709"/>
    <lineage>
        <taxon>Eukaryota</taxon>
        <taxon>Fungi</taxon>
        <taxon>Dikarya</taxon>
        <taxon>Ascomycota</taxon>
        <taxon>Taphrinomycotina</taxon>
        <taxon>Schizosaccharomycetes</taxon>
        <taxon>Schizosaccharomycetales</taxon>
        <taxon>Schizosaccharomycetaceae</taxon>
        <taxon>Schizosaccharomyces</taxon>
    </lineage>
</organism>
<dbReference type="Proteomes" id="UP001212411">
    <property type="component" value="Chromosome 1"/>
</dbReference>
<name>A0AAF0AVV6_9SCHI</name>
<dbReference type="EMBL" id="CP115611">
    <property type="protein sequence ID" value="WBW72334.1"/>
    <property type="molecule type" value="Genomic_DNA"/>
</dbReference>
<dbReference type="KEGG" id="som:SOMG_00593"/>
<accession>A0AAF0AVV6</accession>
<sequence>MNCLAAFNHRLFSSELQDESALAKSFDQANKGQGQGLTAFDILSDNRTSKTEKYPNTKRKRSEKEPKRLCPIQPKKHIKQNYETPEKLQNFLKRKNTHTPIDANTVYPSAPMYIEDIIIRDTDRSKMQTPTTSLPGSQSLNSYNEHETFGNSLHFQLTPFSSTDSSTSQKYEKEYKNYGNHLKSAKQDPCGKIPCPTYTKTNKSNSTSPKEKVVIIYDDDEVRDYLYVFGSRSQHKKQDYSAVAKKKTFQSNNFSNFPLLKTLMDPHYIPKTAEERSLCIQLLEEVLNT</sequence>
<protein>
    <submittedName>
        <fullName evidence="2">Meiotic double-strand break formation protrin Mde2</fullName>
    </submittedName>
</protein>
<keyword evidence="3" id="KW-1185">Reference proteome</keyword>
<feature type="region of interest" description="Disordered" evidence="1">
    <location>
        <begin position="43"/>
        <end position="68"/>
    </location>
</feature>
<evidence type="ECO:0000313" key="3">
    <source>
        <dbReference type="Proteomes" id="UP001212411"/>
    </source>
</evidence>
<reference evidence="2 3" key="1">
    <citation type="journal article" date="2023" name="G3 (Bethesda)">
        <title>A high-quality reference genome for the fission yeast Schizosaccharomyces osmophilus.</title>
        <authorList>
            <person name="Jia G.S."/>
            <person name="Zhang W.C."/>
            <person name="Liang Y."/>
            <person name="Liu X.H."/>
            <person name="Rhind N."/>
            <person name="Pidoux A."/>
            <person name="Brysch-Herzberg M."/>
            <person name="Du L.L."/>
        </authorList>
    </citation>
    <scope>NUCLEOTIDE SEQUENCE [LARGE SCALE GENOMIC DNA]</scope>
    <source>
        <strain evidence="2 3">CBS 15793</strain>
    </source>
</reference>
<gene>
    <name evidence="2" type="primary">mde2</name>
    <name evidence="2" type="ORF">SOMG_00593</name>
</gene>